<feature type="domain" description="DUF4142" evidence="1">
    <location>
        <begin position="25"/>
        <end position="161"/>
    </location>
</feature>
<dbReference type="PANTHER" id="PTHR38593:SF1">
    <property type="entry name" value="BLR2558 PROTEIN"/>
    <property type="match status" value="1"/>
</dbReference>
<evidence type="ECO:0000259" key="1">
    <source>
        <dbReference type="Pfam" id="PF13628"/>
    </source>
</evidence>
<comment type="caution">
    <text evidence="2">The sequence shown here is derived from an EMBL/GenBank/DDBJ whole genome shotgun (WGS) entry which is preliminary data.</text>
</comment>
<sequence length="184" mass="20022">MIKNLKFCGIFLGIIALLAFKQQNADQEFITKAYMSNQYEIAVAQLASEKSNNDAVKTYASMLIDDHQKLISDLQKMSGALGMTLTDGLDADHQKKLDMVKGSDSTSFDQTFKDDAIASHQQAIDLFEKASSNDQIKDTALKNWIIATLPSLKAHLDQARVLGANGTTETASSIPPHTKGGGEK</sequence>
<gene>
    <name evidence="2" type="ORF">ABE541_19720</name>
</gene>
<organism evidence="2 3">
    <name type="scientific">Sphingobacterium kitahiroshimense</name>
    <dbReference type="NCBI Taxonomy" id="470446"/>
    <lineage>
        <taxon>Bacteria</taxon>
        <taxon>Pseudomonadati</taxon>
        <taxon>Bacteroidota</taxon>
        <taxon>Sphingobacteriia</taxon>
        <taxon>Sphingobacteriales</taxon>
        <taxon>Sphingobacteriaceae</taxon>
        <taxon>Sphingobacterium</taxon>
    </lineage>
</organism>
<accession>A0ABV0BXH9</accession>
<reference evidence="2 3" key="1">
    <citation type="submission" date="2024-04" db="EMBL/GenBank/DDBJ databases">
        <title>WGS of bacteria from Torrens River.</title>
        <authorList>
            <person name="Wyrsch E.R."/>
            <person name="Drigo B."/>
        </authorList>
    </citation>
    <scope>NUCLEOTIDE SEQUENCE [LARGE SCALE GENOMIC DNA]</scope>
    <source>
        <strain evidence="2 3">TWI391</strain>
    </source>
</reference>
<protein>
    <submittedName>
        <fullName evidence="2">DUF4142 domain-containing protein</fullName>
    </submittedName>
</protein>
<dbReference type="PANTHER" id="PTHR38593">
    <property type="entry name" value="BLR2558 PROTEIN"/>
    <property type="match status" value="1"/>
</dbReference>
<evidence type="ECO:0000313" key="2">
    <source>
        <dbReference type="EMBL" id="MEN5379505.1"/>
    </source>
</evidence>
<dbReference type="Gene3D" id="1.20.1260.10">
    <property type="match status" value="1"/>
</dbReference>
<name>A0ABV0BXH9_9SPHI</name>
<dbReference type="EMBL" id="JBDJNQ010000010">
    <property type="protein sequence ID" value="MEN5379505.1"/>
    <property type="molecule type" value="Genomic_DNA"/>
</dbReference>
<dbReference type="RefSeq" id="WP_346582291.1">
    <property type="nucleotide sequence ID" value="NZ_JBDJNQ010000010.1"/>
</dbReference>
<dbReference type="InterPro" id="IPR025419">
    <property type="entry name" value="DUF4142"/>
</dbReference>
<keyword evidence="3" id="KW-1185">Reference proteome</keyword>
<dbReference type="Proteomes" id="UP001409291">
    <property type="component" value="Unassembled WGS sequence"/>
</dbReference>
<dbReference type="Pfam" id="PF13628">
    <property type="entry name" value="DUF4142"/>
    <property type="match status" value="1"/>
</dbReference>
<evidence type="ECO:0000313" key="3">
    <source>
        <dbReference type="Proteomes" id="UP001409291"/>
    </source>
</evidence>
<dbReference type="InterPro" id="IPR012347">
    <property type="entry name" value="Ferritin-like"/>
</dbReference>
<proteinExistence type="predicted"/>